<evidence type="ECO:0000256" key="7">
    <source>
        <dbReference type="SAM" id="Coils"/>
    </source>
</evidence>
<dbReference type="OrthoDB" id="10261632at2759"/>
<dbReference type="PANTHER" id="PTHR12820">
    <property type="entry name" value="VACUOLAR SORTING PROTEIN 53"/>
    <property type="match status" value="1"/>
</dbReference>
<dbReference type="GO" id="GO:0010008">
    <property type="term" value="C:endosome membrane"/>
    <property type="evidence" value="ECO:0007669"/>
    <property type="project" value="UniProtKB-SubCell"/>
</dbReference>
<evidence type="ECO:0000256" key="3">
    <source>
        <dbReference type="ARBA" id="ARBA00008628"/>
    </source>
</evidence>
<feature type="domain" description="Vps53 C-terminal" evidence="10">
    <location>
        <begin position="639"/>
        <end position="720"/>
    </location>
</feature>
<dbReference type="PANTHER" id="PTHR12820:SF0">
    <property type="entry name" value="VACUOLAR PROTEIN SORTING-ASSOCIATED PROTEIN 53 HOMOLOG"/>
    <property type="match status" value="1"/>
</dbReference>
<keyword evidence="6" id="KW-0472">Membrane</keyword>
<keyword evidence="12" id="KW-1185">Reference proteome</keyword>
<evidence type="ECO:0000256" key="5">
    <source>
        <dbReference type="ARBA" id="ARBA00023034"/>
    </source>
</evidence>
<keyword evidence="4" id="KW-0967">Endosome</keyword>
<dbReference type="Pfam" id="PF04100">
    <property type="entry name" value="Vps53_N"/>
    <property type="match status" value="1"/>
</dbReference>
<evidence type="ECO:0000256" key="2">
    <source>
        <dbReference type="ARBA" id="ARBA00004481"/>
    </source>
</evidence>
<dbReference type="AlphaFoldDB" id="A0A165GDS9"/>
<dbReference type="GO" id="GO:0005829">
    <property type="term" value="C:cytosol"/>
    <property type="evidence" value="ECO:0007669"/>
    <property type="project" value="GOC"/>
</dbReference>
<dbReference type="EMBL" id="KV423957">
    <property type="protein sequence ID" value="KZT57943.1"/>
    <property type="molecule type" value="Genomic_DNA"/>
</dbReference>
<dbReference type="GO" id="GO:0042147">
    <property type="term" value="P:retrograde transport, endosome to Golgi"/>
    <property type="evidence" value="ECO:0007669"/>
    <property type="project" value="InterPro"/>
</dbReference>
<feature type="region of interest" description="Disordered" evidence="8">
    <location>
        <begin position="748"/>
        <end position="811"/>
    </location>
</feature>
<evidence type="ECO:0000313" key="11">
    <source>
        <dbReference type="EMBL" id="KZT57943.1"/>
    </source>
</evidence>
<dbReference type="Gene3D" id="1.10.357.110">
    <property type="entry name" value="Vacuolar protein sorting-associated protein 53, C-terminus"/>
    <property type="match status" value="1"/>
</dbReference>
<evidence type="ECO:0000256" key="8">
    <source>
        <dbReference type="SAM" id="MobiDB-lite"/>
    </source>
</evidence>
<dbReference type="FunCoup" id="A0A165GDS9">
    <property type="interactions" value="459"/>
</dbReference>
<dbReference type="InterPro" id="IPR031745">
    <property type="entry name" value="Vps53_C"/>
</dbReference>
<dbReference type="Pfam" id="PF16854">
    <property type="entry name" value="VPS53_C"/>
    <property type="match status" value="1"/>
</dbReference>
<evidence type="ECO:0000313" key="12">
    <source>
        <dbReference type="Proteomes" id="UP000076842"/>
    </source>
</evidence>
<accession>A0A165GDS9</accession>
<evidence type="ECO:0000256" key="6">
    <source>
        <dbReference type="ARBA" id="ARBA00023136"/>
    </source>
</evidence>
<feature type="domain" description="Vps53 N-terminal" evidence="9">
    <location>
        <begin position="37"/>
        <end position="399"/>
    </location>
</feature>
<evidence type="ECO:0000256" key="4">
    <source>
        <dbReference type="ARBA" id="ARBA00022753"/>
    </source>
</evidence>
<dbReference type="GO" id="GO:0000938">
    <property type="term" value="C:GARP complex"/>
    <property type="evidence" value="ECO:0007669"/>
    <property type="project" value="InterPro"/>
</dbReference>
<dbReference type="InterPro" id="IPR039766">
    <property type="entry name" value="Vps53"/>
</dbReference>
<dbReference type="InParanoid" id="A0A165GDS9"/>
<comment type="similarity">
    <text evidence="3">Belongs to the VPS53 family.</text>
</comment>
<evidence type="ECO:0000259" key="9">
    <source>
        <dbReference type="Pfam" id="PF04100"/>
    </source>
</evidence>
<proteinExistence type="inferred from homology"/>
<feature type="compositionally biased region" description="Polar residues" evidence="8">
    <location>
        <begin position="758"/>
        <end position="771"/>
    </location>
</feature>
<dbReference type="Proteomes" id="UP000076842">
    <property type="component" value="Unassembled WGS sequence"/>
</dbReference>
<evidence type="ECO:0000256" key="1">
    <source>
        <dbReference type="ARBA" id="ARBA00004150"/>
    </source>
</evidence>
<dbReference type="InterPro" id="IPR007234">
    <property type="entry name" value="Vps53_N"/>
</dbReference>
<name>A0A165GDS9_9BASI</name>
<comment type="subcellular location">
    <subcellularLocation>
        <location evidence="2">Endosome membrane</location>
        <topology evidence="2">Peripheral membrane protein</topology>
    </subcellularLocation>
    <subcellularLocation>
        <location evidence="1">Golgi apparatus</location>
        <location evidence="1">trans-Golgi network membrane</location>
        <topology evidence="1">Peripheral membrane protein</topology>
    </subcellularLocation>
</comment>
<organism evidence="11 12">
    <name type="scientific">Calocera cornea HHB12733</name>
    <dbReference type="NCBI Taxonomy" id="1353952"/>
    <lineage>
        <taxon>Eukaryota</taxon>
        <taxon>Fungi</taxon>
        <taxon>Dikarya</taxon>
        <taxon>Basidiomycota</taxon>
        <taxon>Agaricomycotina</taxon>
        <taxon>Dacrymycetes</taxon>
        <taxon>Dacrymycetales</taxon>
        <taxon>Dacrymycetaceae</taxon>
        <taxon>Calocera</taxon>
    </lineage>
</organism>
<keyword evidence="5" id="KW-0333">Golgi apparatus</keyword>
<keyword evidence="7" id="KW-0175">Coiled coil</keyword>
<protein>
    <submittedName>
        <fullName evidence="11">Uncharacterized protein</fullName>
    </submittedName>
</protein>
<dbReference type="STRING" id="1353952.A0A165GDS9"/>
<gene>
    <name evidence="11" type="ORF">CALCODRAFT_523824</name>
</gene>
<evidence type="ECO:0000259" key="10">
    <source>
        <dbReference type="Pfam" id="PF16854"/>
    </source>
</evidence>
<sequence length="834" mass="92986">MPHALPLELIEQVERVLNARKAPVDGEVNGQDEQLVEFNLVNTLNALFPDEAALGRIEQVQADLKAQHAALEEEINDLRARLRQESDASRMQTIQALIAELLSQMTRIREKATESEAIVRELTKDIQALDLAKRNLSLSLTVMKRFQILVNDLSRLDGLVKERKYAEVAPTLAAVKQIATSFKPYISVDKIALGMKRMQELIGELRTDLDEDFEAFYSQDRAKQIKASTIKSACEVVDVMGDDVRLQLIDRYCALELKEYRRIFRSTDEAGQLDNISRRFAWFKRVLNAHDEERSGVFPKEWKVEQYLCAKFTDITRDDLAVALTRAGPKLTVTLLLESLKETLEFEQSMARKFDVSFLEVVKVAASITKPPAMLSSVFDNHMGVFVDAQDKALSDMLAGYRGTKSRASLDEAASDSNNPTVLPSSTDLFYFYRQILEQCAKLSNKQALFDLCALQKKWLRIYAEDVLVAGLKPDKERFSVDRKSMESKVNVPELKNACLVLNTAEYCHATAAQLEERIKELIHADFKEKVSLQPEQDVFVGVIASAVSVQLKELEAATDAPFAVLTRSGWGDVTSVSGPSNAIVEVVRNVEVVVDVLREQVQYKKWLRNFYDKAANTLMTKFKNAMVKSRPIKEVSAEQIMIDLQALRTCLLDFPGTQAGDAMTSYSRNITKTATSLETVLKLVIAPVVPGDSFVQNYTLLIQDTSFSNFQKILDLKGTPRAEQNTLLDTFLTVTSTMEHLESASFLSSLDMDPDNKQSQPSALGRTLTSPPLGGTGRVTLPSILVGSGATTEEPGTGLGISTSAGRGEQPRQVFSNFRSFMAFGARRDTVQK</sequence>
<feature type="coiled-coil region" evidence="7">
    <location>
        <begin position="54"/>
        <end position="111"/>
    </location>
</feature>
<reference evidence="11 12" key="1">
    <citation type="journal article" date="2016" name="Mol. Biol. Evol.">
        <title>Comparative Genomics of Early-Diverging Mushroom-Forming Fungi Provides Insights into the Origins of Lignocellulose Decay Capabilities.</title>
        <authorList>
            <person name="Nagy L.G."/>
            <person name="Riley R."/>
            <person name="Tritt A."/>
            <person name="Adam C."/>
            <person name="Daum C."/>
            <person name="Floudas D."/>
            <person name="Sun H."/>
            <person name="Yadav J.S."/>
            <person name="Pangilinan J."/>
            <person name="Larsson K.H."/>
            <person name="Matsuura K."/>
            <person name="Barry K."/>
            <person name="Labutti K."/>
            <person name="Kuo R."/>
            <person name="Ohm R.A."/>
            <person name="Bhattacharya S.S."/>
            <person name="Shirouzu T."/>
            <person name="Yoshinaga Y."/>
            <person name="Martin F.M."/>
            <person name="Grigoriev I.V."/>
            <person name="Hibbett D.S."/>
        </authorList>
    </citation>
    <scope>NUCLEOTIDE SEQUENCE [LARGE SCALE GENOMIC DNA]</scope>
    <source>
        <strain evidence="11 12">HHB12733</strain>
    </source>
</reference>
<dbReference type="InterPro" id="IPR038260">
    <property type="entry name" value="Vps53_C_sf"/>
</dbReference>